<protein>
    <submittedName>
        <fullName evidence="1">Uncharacterized protein</fullName>
    </submittedName>
</protein>
<name>A0AAP3HDX3_LEGPN</name>
<comment type="caution">
    <text evidence="1">The sequence shown here is derived from an EMBL/GenBank/DDBJ whole genome shotgun (WGS) entry which is preliminary data.</text>
</comment>
<dbReference type="AlphaFoldDB" id="A0AAP3HDX3"/>
<dbReference type="Proteomes" id="UP001071279">
    <property type="component" value="Unassembled WGS sequence"/>
</dbReference>
<reference evidence="1" key="1">
    <citation type="submission" date="2022-12" db="EMBL/GenBank/DDBJ databases">
        <title>Comparative genomics of Legionella pneumophila isolates from the West Bank and Germany support molecular epidemiology of Legionnaires disease.</title>
        <authorList>
            <person name="Zayed A.R."/>
            <person name="Bitar D.M."/>
            <person name="Steinert M."/>
            <person name="Lueck C."/>
            <person name="Brettar I."/>
            <person name="Hoefle M.G."/>
            <person name="Bunk B."/>
        </authorList>
    </citation>
    <scope>NUCLEOTIDE SEQUENCE</scope>
    <source>
        <strain evidence="1">H23</strain>
    </source>
</reference>
<dbReference type="EMBL" id="JAPXIC010000074">
    <property type="protein sequence ID" value="MCZ4719679.1"/>
    <property type="molecule type" value="Genomic_DNA"/>
</dbReference>
<accession>A0AAP3HDX3</accession>
<evidence type="ECO:0000313" key="2">
    <source>
        <dbReference type="Proteomes" id="UP001071279"/>
    </source>
</evidence>
<proteinExistence type="predicted"/>
<gene>
    <name evidence="1" type="ORF">O6C86_10715</name>
</gene>
<organism evidence="1 2">
    <name type="scientific">Legionella pneumophila</name>
    <dbReference type="NCBI Taxonomy" id="446"/>
    <lineage>
        <taxon>Bacteria</taxon>
        <taxon>Pseudomonadati</taxon>
        <taxon>Pseudomonadota</taxon>
        <taxon>Gammaproteobacteria</taxon>
        <taxon>Legionellales</taxon>
        <taxon>Legionellaceae</taxon>
        <taxon>Legionella</taxon>
    </lineage>
</organism>
<dbReference type="RefSeq" id="WP_154231193.1">
    <property type="nucleotide sequence ID" value="NZ_BBUK01000095.1"/>
</dbReference>
<evidence type="ECO:0000313" key="1">
    <source>
        <dbReference type="EMBL" id="MCZ4719679.1"/>
    </source>
</evidence>
<sequence>MKYKFLNIDFIRPQTHRFKNLVVDHIVKLYLMKLGELGKQMWFYQA</sequence>